<feature type="transmembrane region" description="Helical" evidence="1">
    <location>
        <begin position="26"/>
        <end position="47"/>
    </location>
</feature>
<evidence type="ECO:0000313" key="2">
    <source>
        <dbReference type="EMBL" id="KAF2242890.1"/>
    </source>
</evidence>
<evidence type="ECO:0008006" key="4">
    <source>
        <dbReference type="Google" id="ProtNLM"/>
    </source>
</evidence>
<keyword evidence="1" id="KW-0812">Transmembrane</keyword>
<evidence type="ECO:0000256" key="1">
    <source>
        <dbReference type="SAM" id="Phobius"/>
    </source>
</evidence>
<keyword evidence="3" id="KW-1185">Reference proteome</keyword>
<dbReference type="EMBL" id="ML987206">
    <property type="protein sequence ID" value="KAF2242890.1"/>
    <property type="molecule type" value="Genomic_DNA"/>
</dbReference>
<evidence type="ECO:0000313" key="3">
    <source>
        <dbReference type="Proteomes" id="UP000800094"/>
    </source>
</evidence>
<accession>A0A6A6HZZ6</accession>
<protein>
    <recommendedName>
        <fullName evidence="4">MARVEL domain-containing protein</fullName>
    </recommendedName>
</protein>
<keyword evidence="1" id="KW-0472">Membrane</keyword>
<dbReference type="OrthoDB" id="4167046at2759"/>
<name>A0A6A6HZZ6_9PLEO</name>
<feature type="transmembrane region" description="Helical" evidence="1">
    <location>
        <begin position="142"/>
        <end position="163"/>
    </location>
</feature>
<feature type="transmembrane region" description="Helical" evidence="1">
    <location>
        <begin position="67"/>
        <end position="88"/>
    </location>
</feature>
<dbReference type="RefSeq" id="XP_033677894.1">
    <property type="nucleotide sequence ID" value="XM_033819520.1"/>
</dbReference>
<feature type="transmembrane region" description="Helical" evidence="1">
    <location>
        <begin position="100"/>
        <end position="122"/>
    </location>
</feature>
<dbReference type="GeneID" id="54572850"/>
<organism evidence="2 3">
    <name type="scientific">Trematosphaeria pertusa</name>
    <dbReference type="NCBI Taxonomy" id="390896"/>
    <lineage>
        <taxon>Eukaryota</taxon>
        <taxon>Fungi</taxon>
        <taxon>Dikarya</taxon>
        <taxon>Ascomycota</taxon>
        <taxon>Pezizomycotina</taxon>
        <taxon>Dothideomycetes</taxon>
        <taxon>Pleosporomycetidae</taxon>
        <taxon>Pleosporales</taxon>
        <taxon>Massarineae</taxon>
        <taxon>Trematosphaeriaceae</taxon>
        <taxon>Trematosphaeria</taxon>
    </lineage>
</organism>
<dbReference type="Proteomes" id="UP000800094">
    <property type="component" value="Unassembled WGS sequence"/>
</dbReference>
<gene>
    <name evidence="2" type="ORF">BU26DRAFT_120729</name>
</gene>
<dbReference type="AlphaFoldDB" id="A0A6A6HZZ6"/>
<reference evidence="2" key="1">
    <citation type="journal article" date="2020" name="Stud. Mycol.">
        <title>101 Dothideomycetes genomes: a test case for predicting lifestyles and emergence of pathogens.</title>
        <authorList>
            <person name="Haridas S."/>
            <person name="Albert R."/>
            <person name="Binder M."/>
            <person name="Bloem J."/>
            <person name="Labutti K."/>
            <person name="Salamov A."/>
            <person name="Andreopoulos B."/>
            <person name="Baker S."/>
            <person name="Barry K."/>
            <person name="Bills G."/>
            <person name="Bluhm B."/>
            <person name="Cannon C."/>
            <person name="Castanera R."/>
            <person name="Culley D."/>
            <person name="Daum C."/>
            <person name="Ezra D."/>
            <person name="Gonzalez J."/>
            <person name="Henrissat B."/>
            <person name="Kuo A."/>
            <person name="Liang C."/>
            <person name="Lipzen A."/>
            <person name="Lutzoni F."/>
            <person name="Magnuson J."/>
            <person name="Mondo S."/>
            <person name="Nolan M."/>
            <person name="Ohm R."/>
            <person name="Pangilinan J."/>
            <person name="Park H.-J."/>
            <person name="Ramirez L."/>
            <person name="Alfaro M."/>
            <person name="Sun H."/>
            <person name="Tritt A."/>
            <person name="Yoshinaga Y."/>
            <person name="Zwiers L.-H."/>
            <person name="Turgeon B."/>
            <person name="Goodwin S."/>
            <person name="Spatafora J."/>
            <person name="Crous P."/>
            <person name="Grigoriev I."/>
        </authorList>
    </citation>
    <scope>NUCLEOTIDE SEQUENCE</scope>
    <source>
        <strain evidence="2">CBS 122368</strain>
    </source>
</reference>
<proteinExistence type="predicted"/>
<sequence>MGLVAAFTSPADHRWDASLGGYVTTFLIKNIILVIFIIIVIGESVQYKKWWDESDMGSSSGDGPQDFWVRIGIYLVPDLVLTLVMLVFIPKRWWHPITALVTSILWFGLWLCACFFNILLIESNEIPFDNVRQWYNWGYAEGTFQALIAVMYVIMMVFAAHAVHRWRMRPSRNAVEEGTATVLKVVSQRTSVS</sequence>
<keyword evidence="1" id="KW-1133">Transmembrane helix</keyword>